<dbReference type="InterPro" id="IPR020449">
    <property type="entry name" value="Tscrpt_reg_AraC-type_HTH"/>
</dbReference>
<keyword evidence="2 5" id="KW-0238">DNA-binding</keyword>
<sequence length="297" mass="34356">MQKVKDTLPVYNICTIKGSDHFHDDIMAEPFSLYLQKHPNLHRPHGHSFYHLLLFTKGAGFHTIDFERFPVEVGQVYFMIPGQVHSWEFEGELDGYVVNFSEELFHSFLSDDHYLERFSFLGGVTGENIVTFNESELKEAIQLLSSVVNETQVTRPFTKDKVRLLMLSLFILAGRSENNKNKAGDVLKPGLQLLFRFRRLVNQHYSEYKLPKDYAEMLSITPNHLNTLCSNLLNKSAGEIIRERIVLEAKRQLVNLDASISTIAYSLGFTDNSYFTKFFKKYTNLTPEEFKKSFNGY</sequence>
<dbReference type="InterPro" id="IPR018060">
    <property type="entry name" value="HTH_AraC"/>
</dbReference>
<name>H8KRR9_SOLCM</name>
<accession>H8KRR9</accession>
<dbReference type="OrthoDB" id="2585681at2"/>
<proteinExistence type="predicted"/>
<reference evidence="5" key="1">
    <citation type="submission" date="2012-02" db="EMBL/GenBank/DDBJ databases">
        <title>The complete genome of Solitalea canadensis DSM 3403.</title>
        <authorList>
            <consortium name="US DOE Joint Genome Institute (JGI-PGF)"/>
            <person name="Lucas S."/>
            <person name="Copeland A."/>
            <person name="Lapidus A."/>
            <person name="Glavina del Rio T."/>
            <person name="Dalin E."/>
            <person name="Tice H."/>
            <person name="Bruce D."/>
            <person name="Goodwin L."/>
            <person name="Pitluck S."/>
            <person name="Peters L."/>
            <person name="Ovchinnikova G."/>
            <person name="Lu M."/>
            <person name="Kyrpides N."/>
            <person name="Mavromatis K."/>
            <person name="Ivanova N."/>
            <person name="Brettin T."/>
            <person name="Detter J.C."/>
            <person name="Han C."/>
            <person name="Larimer F."/>
            <person name="Land M."/>
            <person name="Hauser L."/>
            <person name="Markowitz V."/>
            <person name="Cheng J.-F."/>
            <person name="Hugenholtz P."/>
            <person name="Woyke T."/>
            <person name="Wu D."/>
            <person name="Spring S."/>
            <person name="Schroeder M."/>
            <person name="Kopitz M."/>
            <person name="Brambilla E."/>
            <person name="Klenk H.-P."/>
            <person name="Eisen J.A."/>
        </authorList>
    </citation>
    <scope>NUCLEOTIDE SEQUENCE</scope>
    <source>
        <strain evidence="5">DSM 3403</strain>
    </source>
</reference>
<evidence type="ECO:0000256" key="2">
    <source>
        <dbReference type="ARBA" id="ARBA00023125"/>
    </source>
</evidence>
<dbReference type="Gene3D" id="1.10.10.60">
    <property type="entry name" value="Homeodomain-like"/>
    <property type="match status" value="1"/>
</dbReference>
<dbReference type="GO" id="GO:0043565">
    <property type="term" value="F:sequence-specific DNA binding"/>
    <property type="evidence" value="ECO:0007669"/>
    <property type="project" value="InterPro"/>
</dbReference>
<protein>
    <submittedName>
        <fullName evidence="5">DNA-binding domain-containing protein, AraC-type</fullName>
    </submittedName>
</protein>
<dbReference type="GO" id="GO:0003700">
    <property type="term" value="F:DNA-binding transcription factor activity"/>
    <property type="evidence" value="ECO:0007669"/>
    <property type="project" value="InterPro"/>
</dbReference>
<organism evidence="5 6">
    <name type="scientific">Solitalea canadensis (strain ATCC 29591 / DSM 3403 / JCM 21819 / LMG 8368 / NBRC 15130 / NCIMB 12057 / USAM 9D)</name>
    <name type="common">Flexibacter canadensis</name>
    <dbReference type="NCBI Taxonomy" id="929556"/>
    <lineage>
        <taxon>Bacteria</taxon>
        <taxon>Pseudomonadati</taxon>
        <taxon>Bacteroidota</taxon>
        <taxon>Sphingobacteriia</taxon>
        <taxon>Sphingobacteriales</taxon>
        <taxon>Sphingobacteriaceae</taxon>
        <taxon>Solitalea</taxon>
    </lineage>
</organism>
<evidence type="ECO:0000259" key="4">
    <source>
        <dbReference type="PROSITE" id="PS01124"/>
    </source>
</evidence>
<dbReference type="PROSITE" id="PS01124">
    <property type="entry name" value="HTH_ARAC_FAMILY_2"/>
    <property type="match status" value="1"/>
</dbReference>
<evidence type="ECO:0000256" key="3">
    <source>
        <dbReference type="ARBA" id="ARBA00023163"/>
    </source>
</evidence>
<keyword evidence="6" id="KW-1185">Reference proteome</keyword>
<dbReference type="SMART" id="SM00342">
    <property type="entry name" value="HTH_ARAC"/>
    <property type="match status" value="1"/>
</dbReference>
<evidence type="ECO:0000256" key="1">
    <source>
        <dbReference type="ARBA" id="ARBA00023015"/>
    </source>
</evidence>
<dbReference type="SUPFAM" id="SSF51215">
    <property type="entry name" value="Regulatory protein AraC"/>
    <property type="match status" value="1"/>
</dbReference>
<evidence type="ECO:0000313" key="6">
    <source>
        <dbReference type="Proteomes" id="UP000007590"/>
    </source>
</evidence>
<dbReference type="Proteomes" id="UP000007590">
    <property type="component" value="Chromosome"/>
</dbReference>
<dbReference type="PRINTS" id="PR00032">
    <property type="entry name" value="HTHARAC"/>
</dbReference>
<keyword evidence="3" id="KW-0804">Transcription</keyword>
<dbReference type="KEGG" id="scn:Solca_2673"/>
<evidence type="ECO:0000313" key="5">
    <source>
        <dbReference type="EMBL" id="AFD07707.1"/>
    </source>
</evidence>
<dbReference type="InterPro" id="IPR009057">
    <property type="entry name" value="Homeodomain-like_sf"/>
</dbReference>
<dbReference type="eggNOG" id="COG2207">
    <property type="taxonomic scope" value="Bacteria"/>
</dbReference>
<dbReference type="InterPro" id="IPR037923">
    <property type="entry name" value="HTH-like"/>
</dbReference>
<dbReference type="HOGENOM" id="CLU_000445_88_2_10"/>
<dbReference type="Pfam" id="PF02311">
    <property type="entry name" value="AraC_binding"/>
    <property type="match status" value="1"/>
</dbReference>
<feature type="domain" description="HTH araC/xylS-type" evidence="4">
    <location>
        <begin position="195"/>
        <end position="293"/>
    </location>
</feature>
<dbReference type="AlphaFoldDB" id="H8KRR9"/>
<dbReference type="STRING" id="929556.Solca_2673"/>
<gene>
    <name evidence="5" type="ordered locus">Solca_2673</name>
</gene>
<dbReference type="InterPro" id="IPR003313">
    <property type="entry name" value="AraC-bd"/>
</dbReference>
<dbReference type="Gene3D" id="2.60.120.10">
    <property type="entry name" value="Jelly Rolls"/>
    <property type="match status" value="1"/>
</dbReference>
<dbReference type="EMBL" id="CP003349">
    <property type="protein sequence ID" value="AFD07707.1"/>
    <property type="molecule type" value="Genomic_DNA"/>
</dbReference>
<dbReference type="Pfam" id="PF12833">
    <property type="entry name" value="HTH_18"/>
    <property type="match status" value="1"/>
</dbReference>
<dbReference type="PANTHER" id="PTHR43280:SF32">
    <property type="entry name" value="TRANSCRIPTIONAL REGULATORY PROTEIN"/>
    <property type="match status" value="1"/>
</dbReference>
<dbReference type="RefSeq" id="WP_014680934.1">
    <property type="nucleotide sequence ID" value="NC_017770.1"/>
</dbReference>
<dbReference type="SUPFAM" id="SSF46689">
    <property type="entry name" value="Homeodomain-like"/>
    <property type="match status" value="1"/>
</dbReference>
<dbReference type="InterPro" id="IPR014710">
    <property type="entry name" value="RmlC-like_jellyroll"/>
</dbReference>
<dbReference type="PANTHER" id="PTHR43280">
    <property type="entry name" value="ARAC-FAMILY TRANSCRIPTIONAL REGULATOR"/>
    <property type="match status" value="1"/>
</dbReference>
<keyword evidence="1" id="KW-0805">Transcription regulation</keyword>